<dbReference type="InterPro" id="IPR018222">
    <property type="entry name" value="Nuclear_transport_factor_2_euk"/>
</dbReference>
<dbReference type="EMBL" id="FO082271">
    <property type="protein sequence ID" value="CCO17917.1"/>
    <property type="molecule type" value="Genomic_DNA"/>
</dbReference>
<comment type="function">
    <text evidence="2">Has a role in nuclear-cytoplasmic transport of proteins and mRNAs.</text>
</comment>
<keyword evidence="2" id="KW-0653">Protein transport</keyword>
<dbReference type="STRING" id="41875.K8EIE3"/>
<dbReference type="PANTHER" id="PTHR12612">
    <property type="entry name" value="NUCLEAR TRANSPORT FACTOR 2"/>
    <property type="match status" value="1"/>
</dbReference>
<dbReference type="GO" id="GO:0005737">
    <property type="term" value="C:cytoplasm"/>
    <property type="evidence" value="ECO:0007669"/>
    <property type="project" value="UniProtKB-SubCell"/>
</dbReference>
<dbReference type="GeneID" id="19014155"/>
<name>K8EIE3_9CHLO</name>
<keyword evidence="1 2" id="KW-0963">Cytoplasm</keyword>
<proteinExistence type="predicted"/>
<dbReference type="eggNOG" id="KOG2104">
    <property type="taxonomic scope" value="Eukaryota"/>
</dbReference>
<evidence type="ECO:0000256" key="2">
    <source>
        <dbReference type="RuleBase" id="RU369002"/>
    </source>
</evidence>
<dbReference type="KEGG" id="bpg:Bathy08g01760"/>
<dbReference type="Proteomes" id="UP000198341">
    <property type="component" value="Chromosome 8"/>
</dbReference>
<evidence type="ECO:0000256" key="1">
    <source>
        <dbReference type="ARBA" id="ARBA00022490"/>
    </source>
</evidence>
<keyword evidence="5" id="KW-1185">Reference proteome</keyword>
<keyword evidence="2" id="KW-0539">Nucleus</keyword>
<dbReference type="Gene3D" id="3.10.450.50">
    <property type="match status" value="1"/>
</dbReference>
<dbReference type="RefSeq" id="XP_007511796.1">
    <property type="nucleotide sequence ID" value="XM_007511734.1"/>
</dbReference>
<dbReference type="InterPro" id="IPR002075">
    <property type="entry name" value="NTF2_dom"/>
</dbReference>
<dbReference type="FunFam" id="3.10.450.50:FF:000005">
    <property type="entry name" value="Nuclear transport factor 2"/>
    <property type="match status" value="1"/>
</dbReference>
<dbReference type="PROSITE" id="PS50177">
    <property type="entry name" value="NTF2_DOMAIN"/>
    <property type="match status" value="1"/>
</dbReference>
<dbReference type="Pfam" id="PF02136">
    <property type="entry name" value="NTF2"/>
    <property type="match status" value="1"/>
</dbReference>
<evidence type="ECO:0000313" key="5">
    <source>
        <dbReference type="Proteomes" id="UP000198341"/>
    </source>
</evidence>
<organism evidence="4 5">
    <name type="scientific">Bathycoccus prasinos</name>
    <dbReference type="NCBI Taxonomy" id="41875"/>
    <lineage>
        <taxon>Eukaryota</taxon>
        <taxon>Viridiplantae</taxon>
        <taxon>Chlorophyta</taxon>
        <taxon>Mamiellophyceae</taxon>
        <taxon>Mamiellales</taxon>
        <taxon>Bathycoccaceae</taxon>
        <taxon>Bathycoccus</taxon>
    </lineage>
</organism>
<dbReference type="AlphaFoldDB" id="K8EIE3"/>
<dbReference type="SUPFAM" id="SSF54427">
    <property type="entry name" value="NTF2-like"/>
    <property type="match status" value="1"/>
</dbReference>
<dbReference type="InterPro" id="IPR045875">
    <property type="entry name" value="NTF2"/>
</dbReference>
<reference evidence="4 5" key="1">
    <citation type="submission" date="2011-10" db="EMBL/GenBank/DDBJ databases">
        <authorList>
            <person name="Genoscope - CEA"/>
        </authorList>
    </citation>
    <scope>NUCLEOTIDE SEQUENCE [LARGE SCALE GENOMIC DNA]</scope>
    <source>
        <strain evidence="4 5">RCC 1105</strain>
    </source>
</reference>
<evidence type="ECO:0000313" key="4">
    <source>
        <dbReference type="EMBL" id="CCO17917.1"/>
    </source>
</evidence>
<gene>
    <name evidence="4" type="ORF">Bathy08g01760</name>
</gene>
<dbReference type="CDD" id="cd00780">
    <property type="entry name" value="NTF2"/>
    <property type="match status" value="1"/>
</dbReference>
<dbReference type="InterPro" id="IPR032710">
    <property type="entry name" value="NTF2-like_dom_sf"/>
</dbReference>
<comment type="subcellular location">
    <subcellularLocation>
        <location evidence="2">Cytoplasm</location>
    </subcellularLocation>
    <subcellularLocation>
        <location evidence="2">Nucleus</location>
    </subcellularLocation>
</comment>
<dbReference type="OrthoDB" id="6507044at2759"/>
<dbReference type="GO" id="GO:0051028">
    <property type="term" value="P:mRNA transport"/>
    <property type="evidence" value="ECO:0007669"/>
    <property type="project" value="UniProtKB-UniRule"/>
</dbReference>
<dbReference type="GO" id="GO:0005635">
    <property type="term" value="C:nuclear envelope"/>
    <property type="evidence" value="ECO:0007669"/>
    <property type="project" value="UniProtKB-ARBA"/>
</dbReference>
<protein>
    <recommendedName>
        <fullName evidence="2">NTF2-related export protein</fullName>
    </recommendedName>
</protein>
<feature type="domain" description="NTF2" evidence="3">
    <location>
        <begin position="16"/>
        <end position="140"/>
    </location>
</feature>
<keyword evidence="2" id="KW-0813">Transport</keyword>
<sequence length="143" mass="15847">MATPAMSNICANFEEVGQAFAQHYYQQFDGDRSQLGPLYNETHSMLNFEHSASRPGQFKGAQSIVEKLVSLPFQRVQHQVVTIDTQPTPNGGVLVFVCGNLLIDSETQPQKFAQTFQLMPTDSVGLPAGSYFIFNDVFRLNVG</sequence>
<evidence type="ECO:0000259" key="3">
    <source>
        <dbReference type="PROSITE" id="PS50177"/>
    </source>
</evidence>
<accession>K8EIE3</accession>
<dbReference type="GO" id="GO:0006606">
    <property type="term" value="P:protein import into nucleus"/>
    <property type="evidence" value="ECO:0007669"/>
    <property type="project" value="UniProtKB-ARBA"/>
</dbReference>